<dbReference type="EMBL" id="JBHSDC010000002">
    <property type="protein sequence ID" value="MFC4230378.1"/>
    <property type="molecule type" value="Genomic_DNA"/>
</dbReference>
<dbReference type="InterPro" id="IPR021109">
    <property type="entry name" value="Peptidase_aspartic_dom_sf"/>
</dbReference>
<keyword evidence="1" id="KW-0645">Protease</keyword>
<evidence type="ECO:0000313" key="2">
    <source>
        <dbReference type="Proteomes" id="UP001595906"/>
    </source>
</evidence>
<dbReference type="RefSeq" id="WP_379011497.1">
    <property type="nucleotide sequence ID" value="NZ_JBHSDC010000002.1"/>
</dbReference>
<dbReference type="SUPFAM" id="SSF50630">
    <property type="entry name" value="Acid proteases"/>
    <property type="match status" value="1"/>
</dbReference>
<reference evidence="2" key="1">
    <citation type="journal article" date="2019" name="Int. J. Syst. Evol. Microbiol.">
        <title>The Global Catalogue of Microorganisms (GCM) 10K type strain sequencing project: providing services to taxonomists for standard genome sequencing and annotation.</title>
        <authorList>
            <consortium name="The Broad Institute Genomics Platform"/>
            <consortium name="The Broad Institute Genome Sequencing Center for Infectious Disease"/>
            <person name="Wu L."/>
            <person name="Ma J."/>
        </authorList>
    </citation>
    <scope>NUCLEOTIDE SEQUENCE [LARGE SCALE GENOMIC DNA]</scope>
    <source>
        <strain evidence="2">CECT 8010</strain>
    </source>
</reference>
<dbReference type="GO" id="GO:0006508">
    <property type="term" value="P:proteolysis"/>
    <property type="evidence" value="ECO:0007669"/>
    <property type="project" value="UniProtKB-KW"/>
</dbReference>
<accession>A0ABV8PTA4</accession>
<dbReference type="Proteomes" id="UP001595906">
    <property type="component" value="Unassembled WGS sequence"/>
</dbReference>
<dbReference type="CDD" id="cd00303">
    <property type="entry name" value="retropepsin_like"/>
    <property type="match status" value="1"/>
</dbReference>
<dbReference type="GO" id="GO:0008233">
    <property type="term" value="F:peptidase activity"/>
    <property type="evidence" value="ECO:0007669"/>
    <property type="project" value="UniProtKB-KW"/>
</dbReference>
<proteinExistence type="predicted"/>
<gene>
    <name evidence="1" type="ORF">ACFOW1_00645</name>
</gene>
<evidence type="ECO:0000313" key="1">
    <source>
        <dbReference type="EMBL" id="MFC4230378.1"/>
    </source>
</evidence>
<sequence length="139" mass="15448">MGLVYADLQLINTVDIALAKRNIIGEEEIKTIHVSALVDSGAYNMCINETIQSQLQLPFVEKRTGQLANGDIKTYDLVGPVTVKFKNRTTICNALVLPGNNEVLLGAIPMEDMDVIIDPKRQSLEVHPDHPYFAQMKLK</sequence>
<organism evidence="1 2">
    <name type="scientific">Parasediminibacterium paludis</name>
    <dbReference type="NCBI Taxonomy" id="908966"/>
    <lineage>
        <taxon>Bacteria</taxon>
        <taxon>Pseudomonadati</taxon>
        <taxon>Bacteroidota</taxon>
        <taxon>Chitinophagia</taxon>
        <taxon>Chitinophagales</taxon>
        <taxon>Chitinophagaceae</taxon>
        <taxon>Parasediminibacterium</taxon>
    </lineage>
</organism>
<keyword evidence="2" id="KW-1185">Reference proteome</keyword>
<dbReference type="Gene3D" id="2.40.70.10">
    <property type="entry name" value="Acid Proteases"/>
    <property type="match status" value="1"/>
</dbReference>
<protein>
    <submittedName>
        <fullName evidence="1">Clan AA aspartic protease</fullName>
        <ecNumber evidence="1">3.4.23.-</ecNumber>
    </submittedName>
</protein>
<comment type="caution">
    <text evidence="1">The sequence shown here is derived from an EMBL/GenBank/DDBJ whole genome shotgun (WGS) entry which is preliminary data.</text>
</comment>
<name>A0ABV8PTA4_9BACT</name>
<dbReference type="InterPro" id="IPR022274">
    <property type="entry name" value="Peptidase_asp_AF0612"/>
</dbReference>
<dbReference type="NCBIfam" id="TIGR03698">
    <property type="entry name" value="clan_AA_DTGF"/>
    <property type="match status" value="1"/>
</dbReference>
<dbReference type="Pfam" id="PF13650">
    <property type="entry name" value="Asp_protease_2"/>
    <property type="match status" value="1"/>
</dbReference>
<dbReference type="EC" id="3.4.23.-" evidence="1"/>
<keyword evidence="1" id="KW-0378">Hydrolase</keyword>